<sequence length="276" mass="30031">MRTALASTHGNVGFGCSAGARKRLNTSMALPAAAGASKPSAQAKKDPFAEKTVYNDNLLDKFFIKLYSKKMADQLSGVGVPDNATYDDFVRISSEIMKGRNSVQQRAVIREVLASLMPREAPPVFRALFPPTQFSAEFNALIASLGFYWLVGESEVREEDVVVGPNGETRRQRSVVHIKKCRYLEASGCVGMCVNMCKVPTQTFFTDEFGLPLTMNPDFEDLSCDMIFGQAPPPLEADPVYTQPCFAVQCNIAASKDGVAAALPPCPKVDTERSKA</sequence>
<accession>A0AAD3HMD6</accession>
<reference evidence="2 3" key="1">
    <citation type="journal article" date="2021" name="Sci. Rep.">
        <title>Genome sequencing of the multicellular alga Astrephomene provides insights into convergent evolution of germ-soma differentiation.</title>
        <authorList>
            <person name="Yamashita S."/>
            <person name="Yamamoto K."/>
            <person name="Matsuzaki R."/>
            <person name="Suzuki S."/>
            <person name="Yamaguchi H."/>
            <person name="Hirooka S."/>
            <person name="Minakuchi Y."/>
            <person name="Miyagishima S."/>
            <person name="Kawachi M."/>
            <person name="Toyoda A."/>
            <person name="Nozaki H."/>
        </authorList>
    </citation>
    <scope>NUCLEOTIDE SEQUENCE [LARGE SCALE GENOMIC DNA]</scope>
    <source>
        <strain evidence="2 3">NIES-4017</strain>
    </source>
</reference>
<name>A0AAD3HMD6_9CHLO</name>
<dbReference type="PANTHER" id="PTHR33591:SF4">
    <property type="entry name" value="OS08G0114100 PROTEIN"/>
    <property type="match status" value="1"/>
</dbReference>
<dbReference type="PROSITE" id="PS51257">
    <property type="entry name" value="PROKAR_LIPOPROTEIN"/>
    <property type="match status" value="1"/>
</dbReference>
<dbReference type="GO" id="GO:0005506">
    <property type="term" value="F:iron ion binding"/>
    <property type="evidence" value="ECO:0007669"/>
    <property type="project" value="InterPro"/>
</dbReference>
<dbReference type="Proteomes" id="UP001054857">
    <property type="component" value="Unassembled WGS sequence"/>
</dbReference>
<evidence type="ECO:0000313" key="2">
    <source>
        <dbReference type="EMBL" id="GFR45906.1"/>
    </source>
</evidence>
<dbReference type="EMBL" id="BMAR01000011">
    <property type="protein sequence ID" value="GFR45906.1"/>
    <property type="molecule type" value="Genomic_DNA"/>
</dbReference>
<evidence type="ECO:0000259" key="1">
    <source>
        <dbReference type="Pfam" id="PF13225"/>
    </source>
</evidence>
<proteinExistence type="predicted"/>
<comment type="caution">
    <text evidence="2">The sequence shown here is derived from an EMBL/GenBank/DDBJ whole genome shotgun (WGS) entry which is preliminary data.</text>
</comment>
<organism evidence="2 3">
    <name type="scientific">Astrephomene gubernaculifera</name>
    <dbReference type="NCBI Taxonomy" id="47775"/>
    <lineage>
        <taxon>Eukaryota</taxon>
        <taxon>Viridiplantae</taxon>
        <taxon>Chlorophyta</taxon>
        <taxon>core chlorophytes</taxon>
        <taxon>Chlorophyceae</taxon>
        <taxon>CS clade</taxon>
        <taxon>Chlamydomonadales</taxon>
        <taxon>Astrephomenaceae</taxon>
        <taxon>Astrephomene</taxon>
    </lineage>
</organism>
<dbReference type="InterPro" id="IPR038938">
    <property type="entry name" value="D27-like"/>
</dbReference>
<keyword evidence="3" id="KW-1185">Reference proteome</keyword>
<dbReference type="PANTHER" id="PTHR33591">
    <property type="entry name" value="BETA-CAROTENE ISOMERASE D27"/>
    <property type="match status" value="1"/>
</dbReference>
<dbReference type="AlphaFoldDB" id="A0AAD3HMD6"/>
<feature type="domain" description="Beta-carotene isomerase D27-like C-terminal" evidence="1">
    <location>
        <begin position="149"/>
        <end position="236"/>
    </location>
</feature>
<gene>
    <name evidence="2" type="ORF">Agub_g7362</name>
</gene>
<protein>
    <recommendedName>
        <fullName evidence="1">Beta-carotene isomerase D27-like C-terminal domain-containing protein</fullName>
    </recommendedName>
</protein>
<dbReference type="Pfam" id="PF13225">
    <property type="entry name" value="D27-like_C"/>
    <property type="match status" value="1"/>
</dbReference>
<dbReference type="InterPro" id="IPR025114">
    <property type="entry name" value="D27-like_C"/>
</dbReference>
<evidence type="ECO:0000313" key="3">
    <source>
        <dbReference type="Proteomes" id="UP001054857"/>
    </source>
</evidence>